<evidence type="ECO:0000256" key="3">
    <source>
        <dbReference type="ARBA" id="ARBA00022729"/>
    </source>
</evidence>
<dbReference type="SUPFAM" id="SSF53850">
    <property type="entry name" value="Periplasmic binding protein-like II"/>
    <property type="match status" value="1"/>
</dbReference>
<dbReference type="Gene3D" id="3.40.190.10">
    <property type="entry name" value="Periplasmic binding protein-like II"/>
    <property type="match status" value="2"/>
</dbReference>
<accession>A0ABT6TTF0</accession>
<evidence type="ECO:0000256" key="1">
    <source>
        <dbReference type="ARBA" id="ARBA00010333"/>
    </source>
</evidence>
<dbReference type="PROSITE" id="PS51257">
    <property type="entry name" value="PROKAR_LIPOPROTEIN"/>
    <property type="match status" value="1"/>
</dbReference>
<evidence type="ECO:0000256" key="2">
    <source>
        <dbReference type="ARBA" id="ARBA00022448"/>
    </source>
</evidence>
<organism evidence="6 7">
    <name type="scientific">Cohnella hashimotonis</name>
    <dbReference type="NCBI Taxonomy" id="2826895"/>
    <lineage>
        <taxon>Bacteria</taxon>
        <taxon>Bacillati</taxon>
        <taxon>Bacillota</taxon>
        <taxon>Bacilli</taxon>
        <taxon>Bacillales</taxon>
        <taxon>Paenibacillaceae</taxon>
        <taxon>Cohnella</taxon>
    </lineage>
</organism>
<dbReference type="SMART" id="SM00062">
    <property type="entry name" value="PBPb"/>
    <property type="match status" value="1"/>
</dbReference>
<dbReference type="InterPro" id="IPR051455">
    <property type="entry name" value="Bact_solute-bind_prot3"/>
</dbReference>
<feature type="region of interest" description="Disordered" evidence="4">
    <location>
        <begin position="37"/>
        <end position="64"/>
    </location>
</feature>
<dbReference type="Proteomes" id="UP001161691">
    <property type="component" value="Unassembled WGS sequence"/>
</dbReference>
<feature type="domain" description="Solute-binding protein family 3/N-terminal" evidence="5">
    <location>
        <begin position="73"/>
        <end position="294"/>
    </location>
</feature>
<dbReference type="InterPro" id="IPR001638">
    <property type="entry name" value="Solute-binding_3/MltF_N"/>
</dbReference>
<proteinExistence type="inferred from homology"/>
<keyword evidence="7" id="KW-1185">Reference proteome</keyword>
<dbReference type="Pfam" id="PF00497">
    <property type="entry name" value="SBP_bac_3"/>
    <property type="match status" value="1"/>
</dbReference>
<dbReference type="RefSeq" id="WP_282913004.1">
    <property type="nucleotide sequence ID" value="NZ_JAGRPV010000002.1"/>
</dbReference>
<feature type="compositionally biased region" description="Low complexity" evidence="4">
    <location>
        <begin position="37"/>
        <end position="59"/>
    </location>
</feature>
<dbReference type="PANTHER" id="PTHR30085">
    <property type="entry name" value="AMINO ACID ABC TRANSPORTER PERMEASE"/>
    <property type="match status" value="1"/>
</dbReference>
<keyword evidence="2" id="KW-0813">Transport</keyword>
<reference evidence="6" key="1">
    <citation type="submission" date="2023-04" db="EMBL/GenBank/DDBJ databases">
        <title>Comparative genomic analysis of Cohnella hashimotonis sp. nov., isolated from the International Space Station.</title>
        <authorList>
            <person name="Venkateswaran K."/>
            <person name="Simpson A."/>
        </authorList>
    </citation>
    <scope>NUCLEOTIDE SEQUENCE</scope>
    <source>
        <strain evidence="6">F6_2S_P_1</strain>
    </source>
</reference>
<comment type="caution">
    <text evidence="6">The sequence shown here is derived from an EMBL/GenBank/DDBJ whole genome shotgun (WGS) entry which is preliminary data.</text>
</comment>
<dbReference type="PANTHER" id="PTHR30085:SF6">
    <property type="entry name" value="ABC TRANSPORTER GLUTAMINE-BINDING PROTEIN GLNH"/>
    <property type="match status" value="1"/>
</dbReference>
<dbReference type="EMBL" id="JAGRPV010000002">
    <property type="protein sequence ID" value="MDI4650137.1"/>
    <property type="molecule type" value="Genomic_DNA"/>
</dbReference>
<gene>
    <name evidence="6" type="ORF">KB449_34730</name>
</gene>
<comment type="similarity">
    <text evidence="1">Belongs to the bacterial solute-binding protein 3 family.</text>
</comment>
<evidence type="ECO:0000313" key="6">
    <source>
        <dbReference type="EMBL" id="MDI4650137.1"/>
    </source>
</evidence>
<evidence type="ECO:0000256" key="4">
    <source>
        <dbReference type="SAM" id="MobiDB-lite"/>
    </source>
</evidence>
<evidence type="ECO:0000259" key="5">
    <source>
        <dbReference type="SMART" id="SM00062"/>
    </source>
</evidence>
<keyword evidence="3" id="KW-0732">Signal</keyword>
<name>A0ABT6TTF0_9BACL</name>
<evidence type="ECO:0000313" key="7">
    <source>
        <dbReference type="Proteomes" id="UP001161691"/>
    </source>
</evidence>
<sequence length="306" mass="32770">MKKGTGKFTMGRWVTILSLALIVLIAGCGSNNNGNNAQGASGSASSSPAASGSTSASPSDVPALPADVKKRGKLVVGVKVDYPPLGYLDEKGKNAGYEIGVVKKMAQYAFGDENAVEFVAVNATNRIPYLESKKIDFIAATLGVTEERKKQLDFSTNFFDGGAVTVVKKGSDIKQIPDLAGKKVIVIKGSTGSTYLEENVPTAEQIKIESNADALRALKDGRADAMFHDAVLMSEFVKTSTDYTIVGEQVAFAPMAIGVRKNEPEMLAFVNGALEQMRKEDYFKTLIEEYLPQAGDLDPMKMIPRP</sequence>
<protein>
    <submittedName>
        <fullName evidence="6">Transporter substrate-binding domain-containing protein</fullName>
    </submittedName>
</protein>